<dbReference type="AlphaFoldDB" id="A0A2V1JRD9"/>
<organism evidence="4 5">
    <name type="scientific">Eubacterium ramulus</name>
    <dbReference type="NCBI Taxonomy" id="39490"/>
    <lineage>
        <taxon>Bacteria</taxon>
        <taxon>Bacillati</taxon>
        <taxon>Bacillota</taxon>
        <taxon>Clostridia</taxon>
        <taxon>Eubacteriales</taxon>
        <taxon>Eubacteriaceae</taxon>
        <taxon>Eubacterium</taxon>
    </lineage>
</organism>
<dbReference type="InterPro" id="IPR037143">
    <property type="entry name" value="4-PPantetheinyl_Trfase_dom_sf"/>
</dbReference>
<accession>A0A2V1JRD9</accession>
<dbReference type="InterPro" id="IPR050559">
    <property type="entry name" value="P-Pant_transferase_sf"/>
</dbReference>
<dbReference type="GO" id="GO:0019878">
    <property type="term" value="P:lysine biosynthetic process via aminoadipic acid"/>
    <property type="evidence" value="ECO:0007669"/>
    <property type="project" value="TreeGrafter"/>
</dbReference>
<evidence type="ECO:0000259" key="3">
    <source>
        <dbReference type="Pfam" id="PF01648"/>
    </source>
</evidence>
<dbReference type="Pfam" id="PF01648">
    <property type="entry name" value="ACPS"/>
    <property type="match status" value="1"/>
</dbReference>
<dbReference type="InterPro" id="IPR008278">
    <property type="entry name" value="4-PPantetheinyl_Trfase_dom"/>
</dbReference>
<comment type="caution">
    <text evidence="4">The sequence shown here is derived from an EMBL/GenBank/DDBJ whole genome shotgun (WGS) entry which is preliminary data.</text>
</comment>
<name>A0A2V1JRD9_EUBRA</name>
<dbReference type="RefSeq" id="WP_109216472.1">
    <property type="nucleotide sequence ID" value="NZ_JRFU01000151.1"/>
</dbReference>
<evidence type="ECO:0000256" key="2">
    <source>
        <dbReference type="ARBA" id="ARBA00022679"/>
    </source>
</evidence>
<dbReference type="OrthoDB" id="9808281at2"/>
<keyword evidence="2" id="KW-0808">Transferase</keyword>
<protein>
    <recommendedName>
        <fullName evidence="3">4'-phosphopantetheinyl transferase domain-containing protein</fullName>
    </recommendedName>
</protein>
<dbReference type="GO" id="GO:0005829">
    <property type="term" value="C:cytosol"/>
    <property type="evidence" value="ECO:0007669"/>
    <property type="project" value="TreeGrafter"/>
</dbReference>
<dbReference type="GO" id="GO:0000287">
    <property type="term" value="F:magnesium ion binding"/>
    <property type="evidence" value="ECO:0007669"/>
    <property type="project" value="InterPro"/>
</dbReference>
<dbReference type="PANTHER" id="PTHR12215">
    <property type="entry name" value="PHOSPHOPANTETHEINE TRANSFERASE"/>
    <property type="match status" value="1"/>
</dbReference>
<evidence type="ECO:0000313" key="5">
    <source>
        <dbReference type="Proteomes" id="UP000245288"/>
    </source>
</evidence>
<dbReference type="PANTHER" id="PTHR12215:SF10">
    <property type="entry name" value="L-AMINOADIPATE-SEMIALDEHYDE DEHYDROGENASE-PHOSPHOPANTETHEINYL TRANSFERASE"/>
    <property type="match status" value="1"/>
</dbReference>
<evidence type="ECO:0000256" key="1">
    <source>
        <dbReference type="ARBA" id="ARBA00010990"/>
    </source>
</evidence>
<reference evidence="4 5" key="1">
    <citation type="submission" date="2014-09" db="EMBL/GenBank/DDBJ databases">
        <title>Butyrate-producing bacteria isolated from human gut.</title>
        <authorList>
            <person name="Zhang Q."/>
            <person name="Zhao L."/>
        </authorList>
    </citation>
    <scope>NUCLEOTIDE SEQUENCE [LARGE SCALE GENOMIC DNA]</scope>
    <source>
        <strain evidence="4 5">21</strain>
    </source>
</reference>
<dbReference type="Proteomes" id="UP000245288">
    <property type="component" value="Unassembled WGS sequence"/>
</dbReference>
<sequence length="188" mass="22152">MEIQIYYQKWDEKSKASHELLEHVIRIYAKAHQIKLPETLQIHQEKNKKPFLEHVSDICFSISHSGEWWSCAIAPQEVGLDIQEEHDCKAERLAKRFFHPMEVEWLEQHGYENFCRLWAYKESYVKYTGIGLVKGMDYYSVVKPDGTLTGEESVWQKQIAFQSECYMVVTAKQEAEIKLFSLTEQGEK</sequence>
<dbReference type="SUPFAM" id="SSF56214">
    <property type="entry name" value="4'-phosphopantetheinyl transferase"/>
    <property type="match status" value="2"/>
</dbReference>
<dbReference type="Gene3D" id="3.90.470.20">
    <property type="entry name" value="4'-phosphopantetheinyl transferase domain"/>
    <property type="match status" value="2"/>
</dbReference>
<feature type="domain" description="4'-phosphopantetheinyl transferase" evidence="3">
    <location>
        <begin position="78"/>
        <end position="143"/>
    </location>
</feature>
<evidence type="ECO:0000313" key="4">
    <source>
        <dbReference type="EMBL" id="PWE85801.1"/>
    </source>
</evidence>
<dbReference type="EMBL" id="JRFU01000151">
    <property type="protein sequence ID" value="PWE85801.1"/>
    <property type="molecule type" value="Genomic_DNA"/>
</dbReference>
<gene>
    <name evidence="4" type="ORF">LG34_13695</name>
</gene>
<dbReference type="GO" id="GO:0008897">
    <property type="term" value="F:holo-[acyl-carrier-protein] synthase activity"/>
    <property type="evidence" value="ECO:0007669"/>
    <property type="project" value="InterPro"/>
</dbReference>
<proteinExistence type="inferred from homology"/>
<keyword evidence="5" id="KW-1185">Reference proteome</keyword>
<comment type="similarity">
    <text evidence="1">Belongs to the P-Pant transferase superfamily. Gsp/Sfp/HetI/AcpT family.</text>
</comment>